<dbReference type="RefSeq" id="WP_286218882.1">
    <property type="nucleotide sequence ID" value="NZ_AP027729.1"/>
</dbReference>
<feature type="transmembrane region" description="Helical" evidence="7">
    <location>
        <begin position="174"/>
        <end position="199"/>
    </location>
</feature>
<evidence type="ECO:0000313" key="10">
    <source>
        <dbReference type="EMBL" id="BDZ41799.1"/>
    </source>
</evidence>
<organism evidence="10 11">
    <name type="scientific">Paraoerskovia sediminicola</name>
    <dbReference type="NCBI Taxonomy" id="1138587"/>
    <lineage>
        <taxon>Bacteria</taxon>
        <taxon>Bacillati</taxon>
        <taxon>Actinomycetota</taxon>
        <taxon>Actinomycetes</taxon>
        <taxon>Micrococcales</taxon>
        <taxon>Cellulomonadaceae</taxon>
        <taxon>Paraoerskovia</taxon>
    </lineage>
</organism>
<comment type="subcellular location">
    <subcellularLocation>
        <location evidence="1 7">Cell membrane</location>
        <topology evidence="1 7">Multi-pass membrane protein</topology>
    </subcellularLocation>
</comment>
<gene>
    <name evidence="10" type="ORF">GCM10025865_10980</name>
</gene>
<dbReference type="CDD" id="cd06261">
    <property type="entry name" value="TM_PBP2"/>
    <property type="match status" value="1"/>
</dbReference>
<keyword evidence="3" id="KW-1003">Cell membrane</keyword>
<dbReference type="Gene3D" id="1.10.3720.10">
    <property type="entry name" value="MetI-like"/>
    <property type="match status" value="1"/>
</dbReference>
<evidence type="ECO:0000259" key="9">
    <source>
        <dbReference type="PROSITE" id="PS50928"/>
    </source>
</evidence>
<reference evidence="11" key="1">
    <citation type="journal article" date="2019" name="Int. J. Syst. Evol. Microbiol.">
        <title>The Global Catalogue of Microorganisms (GCM) 10K type strain sequencing project: providing services to taxonomists for standard genome sequencing and annotation.</title>
        <authorList>
            <consortium name="The Broad Institute Genomics Platform"/>
            <consortium name="The Broad Institute Genome Sequencing Center for Infectious Disease"/>
            <person name="Wu L."/>
            <person name="Ma J."/>
        </authorList>
    </citation>
    <scope>NUCLEOTIDE SEQUENCE [LARGE SCALE GENOMIC DNA]</scope>
    <source>
        <strain evidence="11">NBRC 108565</strain>
    </source>
</reference>
<feature type="transmembrane region" description="Helical" evidence="7">
    <location>
        <begin position="96"/>
        <end position="120"/>
    </location>
</feature>
<evidence type="ECO:0000256" key="2">
    <source>
        <dbReference type="ARBA" id="ARBA00022448"/>
    </source>
</evidence>
<keyword evidence="2 7" id="KW-0813">Transport</keyword>
<evidence type="ECO:0000256" key="8">
    <source>
        <dbReference type="SAM" id="MobiDB-lite"/>
    </source>
</evidence>
<protein>
    <submittedName>
        <fullName evidence="10">ABC transporter permease</fullName>
    </submittedName>
</protein>
<dbReference type="InterPro" id="IPR000515">
    <property type="entry name" value="MetI-like"/>
</dbReference>
<comment type="similarity">
    <text evidence="7">Belongs to the binding-protein-dependent transport system permease family.</text>
</comment>
<keyword evidence="4 7" id="KW-0812">Transmembrane</keyword>
<dbReference type="Proteomes" id="UP001321475">
    <property type="component" value="Chromosome"/>
</dbReference>
<feature type="transmembrane region" description="Helical" evidence="7">
    <location>
        <begin position="229"/>
        <end position="248"/>
    </location>
</feature>
<dbReference type="PANTHER" id="PTHR43227:SF8">
    <property type="entry name" value="DIACETYLCHITOBIOSE UPTAKE SYSTEM PERMEASE PROTEIN DASB"/>
    <property type="match status" value="1"/>
</dbReference>
<evidence type="ECO:0000256" key="6">
    <source>
        <dbReference type="ARBA" id="ARBA00023136"/>
    </source>
</evidence>
<evidence type="ECO:0000256" key="3">
    <source>
        <dbReference type="ARBA" id="ARBA00022475"/>
    </source>
</evidence>
<proteinExistence type="inferred from homology"/>
<evidence type="ECO:0000256" key="5">
    <source>
        <dbReference type="ARBA" id="ARBA00022989"/>
    </source>
</evidence>
<accession>A0ABN6XAK8</accession>
<feature type="transmembrane region" description="Helical" evidence="7">
    <location>
        <begin position="284"/>
        <end position="303"/>
    </location>
</feature>
<feature type="compositionally biased region" description="Polar residues" evidence="8">
    <location>
        <begin position="1"/>
        <end position="13"/>
    </location>
</feature>
<feature type="transmembrane region" description="Helical" evidence="7">
    <location>
        <begin position="30"/>
        <end position="53"/>
    </location>
</feature>
<dbReference type="InterPro" id="IPR035906">
    <property type="entry name" value="MetI-like_sf"/>
</dbReference>
<dbReference type="PANTHER" id="PTHR43227">
    <property type="entry name" value="BLL4140 PROTEIN"/>
    <property type="match status" value="1"/>
</dbReference>
<keyword evidence="6 7" id="KW-0472">Membrane</keyword>
<dbReference type="Pfam" id="PF00528">
    <property type="entry name" value="BPD_transp_1"/>
    <property type="match status" value="1"/>
</dbReference>
<dbReference type="SUPFAM" id="SSF161098">
    <property type="entry name" value="MetI-like"/>
    <property type="match status" value="1"/>
</dbReference>
<keyword evidence="11" id="KW-1185">Reference proteome</keyword>
<dbReference type="InterPro" id="IPR050809">
    <property type="entry name" value="UgpAE/MalFG_permease"/>
</dbReference>
<feature type="region of interest" description="Disordered" evidence="8">
    <location>
        <begin position="1"/>
        <end position="24"/>
    </location>
</feature>
<name>A0ABN6XAK8_9CELL</name>
<evidence type="ECO:0000313" key="11">
    <source>
        <dbReference type="Proteomes" id="UP001321475"/>
    </source>
</evidence>
<evidence type="ECO:0000256" key="1">
    <source>
        <dbReference type="ARBA" id="ARBA00004651"/>
    </source>
</evidence>
<feature type="transmembrane region" description="Helical" evidence="7">
    <location>
        <begin position="127"/>
        <end position="147"/>
    </location>
</feature>
<dbReference type="PROSITE" id="PS50928">
    <property type="entry name" value="ABC_TM1"/>
    <property type="match status" value="1"/>
</dbReference>
<sequence>MSTKTTAVPSRPTQAPRKRGASPMKRRQNAAAYSMVAPFLVIFVLMLVVPLFYAGYLSLFQDRLVGGVSFVGLENYVRALQDPSFLGGVLRMVKFLLIQVPIMLGLALVFALVLDAGILYAQRFVRLGIFVPYAVPGVVAALMWGYLYGPDFGPAAQIAEKLGLPAPDFLSNEWMLGSIMNVVTWEFVGYNMIILYAALRSIPSELYDAAAVDGAGKVRTAWSIKIPSIRPALILTLIFSVIGTFQLFNEPNLLRSLAPNVIGVDYTPNLYAYNLAFINRDVNYAAAIAFLLGFVIMVVSYVVQLSAQRKERAA</sequence>
<dbReference type="EMBL" id="AP027729">
    <property type="protein sequence ID" value="BDZ41799.1"/>
    <property type="molecule type" value="Genomic_DNA"/>
</dbReference>
<evidence type="ECO:0000256" key="7">
    <source>
        <dbReference type="RuleBase" id="RU363032"/>
    </source>
</evidence>
<keyword evidence="5 7" id="KW-1133">Transmembrane helix</keyword>
<evidence type="ECO:0000256" key="4">
    <source>
        <dbReference type="ARBA" id="ARBA00022692"/>
    </source>
</evidence>
<feature type="domain" description="ABC transmembrane type-1" evidence="9">
    <location>
        <begin position="89"/>
        <end position="303"/>
    </location>
</feature>